<evidence type="ECO:0000313" key="10">
    <source>
        <dbReference type="Proteomes" id="UP001224674"/>
    </source>
</evidence>
<evidence type="ECO:0000256" key="6">
    <source>
        <dbReference type="RuleBase" id="RU000481"/>
    </source>
</evidence>
<dbReference type="Pfam" id="PF00155">
    <property type="entry name" value="Aminotran_1_2"/>
    <property type="match status" value="1"/>
</dbReference>
<dbReference type="Gene3D" id="3.40.640.10">
    <property type="entry name" value="Type I PLP-dependent aspartate aminotransferase-like (Major domain)"/>
    <property type="match status" value="1"/>
</dbReference>
<dbReference type="GO" id="GO:0030170">
    <property type="term" value="F:pyridoxal phosphate binding"/>
    <property type="evidence" value="ECO:0007669"/>
    <property type="project" value="InterPro"/>
</dbReference>
<reference evidence="9 10" key="1">
    <citation type="submission" date="2023-03" db="EMBL/GenBank/DDBJ databases">
        <title>Complete genome sequences of several Auritidibacter ignavus strains isolated from ear infections.</title>
        <authorList>
            <person name="Baehr T."/>
            <person name="Baumhoegger A.M."/>
        </authorList>
    </citation>
    <scope>NUCLEOTIDE SEQUENCE [LARGE SCALE GENOMIC DNA]</scope>
    <source>
        <strain evidence="9 10">BABAE-6</strain>
    </source>
</reference>
<keyword evidence="3 6" id="KW-0032">Aminotransferase</keyword>
<dbReference type="AlphaFoldDB" id="A0AAJ6DC95"/>
<dbReference type="RefSeq" id="WP_279674605.1">
    <property type="nucleotide sequence ID" value="NZ_CP122566.1"/>
</dbReference>
<feature type="domain" description="Aminotransferase class I/classII large" evidence="8">
    <location>
        <begin position="44"/>
        <end position="391"/>
    </location>
</feature>
<dbReference type="PROSITE" id="PS00105">
    <property type="entry name" value="AA_TRANSFER_CLASS_1"/>
    <property type="match status" value="1"/>
</dbReference>
<evidence type="ECO:0000259" key="8">
    <source>
        <dbReference type="Pfam" id="PF00155"/>
    </source>
</evidence>
<dbReference type="SUPFAM" id="SSF53383">
    <property type="entry name" value="PLP-dependent transferases"/>
    <property type="match status" value="1"/>
</dbReference>
<gene>
    <name evidence="9" type="ORF">QDX21_09755</name>
</gene>
<dbReference type="PANTHER" id="PTHR46383">
    <property type="entry name" value="ASPARTATE AMINOTRANSFERASE"/>
    <property type="match status" value="1"/>
</dbReference>
<dbReference type="GO" id="GO:0006520">
    <property type="term" value="P:amino acid metabolic process"/>
    <property type="evidence" value="ECO:0007669"/>
    <property type="project" value="InterPro"/>
</dbReference>
<evidence type="ECO:0000256" key="5">
    <source>
        <dbReference type="ARBA" id="ARBA00022898"/>
    </source>
</evidence>
<sequence length="402" mass="43142">MTDKVTSSRSEQPHFTPSRRSQVPPFRVMTILQRVAELTATGQPVISLCAGEPSGGAPTAVTEAARNIHDAAVPLNYTPSLGIQPLREAIAEHYRRWYDLEVPVSQVAVTTGSSGGFMVGFLAAFDVGDRVGLARPGYAAYRNVLQALGCEVVEIPAGAEQGFLPSIRDLEQANVTGLVLASPNNPTGTMVEPASMQQLTSWCDAHGVRLFSDEIYHGITYSTRGVSSWEYSRTGVVVSSFSKYWGMPGWRLGWLLLPEDLVAPVSALSGSVSLCPPAAGQYAAVEAFSDTAYAECDARVSQFAATRSLILSRTSELGFDDAAPADGAFYYYARPPKAVMQRFGTATAYAQALLESHYVALTPGLDFDPVDGDEFIRISFAAGTAAVSEALERIQHFHAQNS</sequence>
<comment type="similarity">
    <text evidence="2 6">Belongs to the class-I pyridoxal-phosphate-dependent aminotransferase family.</text>
</comment>
<evidence type="ECO:0000256" key="4">
    <source>
        <dbReference type="ARBA" id="ARBA00022679"/>
    </source>
</evidence>
<evidence type="ECO:0000256" key="3">
    <source>
        <dbReference type="ARBA" id="ARBA00022576"/>
    </source>
</evidence>
<dbReference type="PANTHER" id="PTHR46383:SF2">
    <property type="entry name" value="AMINOTRANSFERASE"/>
    <property type="match status" value="1"/>
</dbReference>
<proteinExistence type="inferred from homology"/>
<evidence type="ECO:0000313" key="9">
    <source>
        <dbReference type="EMBL" id="WGH92577.1"/>
    </source>
</evidence>
<evidence type="ECO:0000256" key="7">
    <source>
        <dbReference type="SAM" id="MobiDB-lite"/>
    </source>
</evidence>
<dbReference type="InterPro" id="IPR004839">
    <property type="entry name" value="Aminotransferase_I/II_large"/>
</dbReference>
<evidence type="ECO:0000256" key="2">
    <source>
        <dbReference type="ARBA" id="ARBA00007441"/>
    </source>
</evidence>
<evidence type="ECO:0000256" key="1">
    <source>
        <dbReference type="ARBA" id="ARBA00001933"/>
    </source>
</evidence>
<accession>A0AAJ6DC95</accession>
<comment type="cofactor">
    <cofactor evidence="1 6">
        <name>pyridoxal 5'-phosphate</name>
        <dbReference type="ChEBI" id="CHEBI:597326"/>
    </cofactor>
</comment>
<dbReference type="EC" id="2.6.1.-" evidence="6"/>
<keyword evidence="10" id="KW-1185">Reference proteome</keyword>
<dbReference type="Proteomes" id="UP001224674">
    <property type="component" value="Chromosome"/>
</dbReference>
<dbReference type="EMBL" id="CP122566">
    <property type="protein sequence ID" value="WGH92577.1"/>
    <property type="molecule type" value="Genomic_DNA"/>
</dbReference>
<dbReference type="CDD" id="cd00609">
    <property type="entry name" value="AAT_like"/>
    <property type="match status" value="1"/>
</dbReference>
<dbReference type="InterPro" id="IPR015421">
    <property type="entry name" value="PyrdxlP-dep_Trfase_major"/>
</dbReference>
<name>A0AAJ6DC95_9MICC</name>
<dbReference type="InterPro" id="IPR015424">
    <property type="entry name" value="PyrdxlP-dep_Trfase"/>
</dbReference>
<keyword evidence="4 6" id="KW-0808">Transferase</keyword>
<keyword evidence="5" id="KW-0663">Pyridoxal phosphate</keyword>
<feature type="region of interest" description="Disordered" evidence="7">
    <location>
        <begin position="1"/>
        <end position="21"/>
    </location>
</feature>
<dbReference type="InterPro" id="IPR050596">
    <property type="entry name" value="AspAT/PAT-like"/>
</dbReference>
<dbReference type="InterPro" id="IPR004838">
    <property type="entry name" value="NHTrfase_class1_PyrdxlP-BS"/>
</dbReference>
<organism evidence="9 10">
    <name type="scientific">Auritidibacter ignavus</name>
    <dbReference type="NCBI Taxonomy" id="678932"/>
    <lineage>
        <taxon>Bacteria</taxon>
        <taxon>Bacillati</taxon>
        <taxon>Actinomycetota</taxon>
        <taxon>Actinomycetes</taxon>
        <taxon>Micrococcales</taxon>
        <taxon>Micrococcaceae</taxon>
        <taxon>Auritidibacter</taxon>
    </lineage>
</organism>
<dbReference type="GO" id="GO:0008483">
    <property type="term" value="F:transaminase activity"/>
    <property type="evidence" value="ECO:0007669"/>
    <property type="project" value="UniProtKB-KW"/>
</dbReference>
<protein>
    <recommendedName>
        <fullName evidence="6">Aminotransferase</fullName>
        <ecNumber evidence="6">2.6.1.-</ecNumber>
    </recommendedName>
</protein>